<reference evidence="2" key="1">
    <citation type="journal article" date="2015" name="Nature">
        <title>Complex archaea that bridge the gap between prokaryotes and eukaryotes.</title>
        <authorList>
            <person name="Spang A."/>
            <person name="Saw J.H."/>
            <person name="Jorgensen S.L."/>
            <person name="Zaremba-Niedzwiedzka K."/>
            <person name="Martijn J."/>
            <person name="Lind A.E."/>
            <person name="van Eijk R."/>
            <person name="Schleper C."/>
            <person name="Guy L."/>
            <person name="Ettema T.J."/>
        </authorList>
    </citation>
    <scope>NUCLEOTIDE SEQUENCE</scope>
</reference>
<feature type="non-terminal residue" evidence="2">
    <location>
        <position position="161"/>
    </location>
</feature>
<dbReference type="EMBL" id="LAZR01062676">
    <property type="protein sequence ID" value="KKK61029.1"/>
    <property type="molecule type" value="Genomic_DNA"/>
</dbReference>
<sequence length="161" mass="17401">MFLACYTGAFDAKDDCLAEQMLRQPQGPVAMVAASRVSMPYAMTVLATGLMDQCFRKRCPTLGEALLNAKRQMVEEPDAEDPRRAMLDSIAKAISPAPKKLAAELAEHLLLFNLIGDPLLRLRYPQSVALEVPATTVAGGPLTVSGTCRLDGRATVELVVR</sequence>
<evidence type="ECO:0000259" key="1">
    <source>
        <dbReference type="Pfam" id="PF01364"/>
    </source>
</evidence>
<accession>A0A0F8Z3P4</accession>
<evidence type="ECO:0000313" key="2">
    <source>
        <dbReference type="EMBL" id="KKK61029.1"/>
    </source>
</evidence>
<feature type="domain" description="Gingipain" evidence="1">
    <location>
        <begin position="2"/>
        <end position="122"/>
    </location>
</feature>
<name>A0A0F8Z3P4_9ZZZZ</name>
<protein>
    <recommendedName>
        <fullName evidence="1">Gingipain domain-containing protein</fullName>
    </recommendedName>
</protein>
<dbReference type="Gene3D" id="3.40.50.1460">
    <property type="match status" value="1"/>
</dbReference>
<dbReference type="AlphaFoldDB" id="A0A0F8Z3P4"/>
<comment type="caution">
    <text evidence="2">The sequence shown here is derived from an EMBL/GenBank/DDBJ whole genome shotgun (WGS) entry which is preliminary data.</text>
</comment>
<organism evidence="2">
    <name type="scientific">marine sediment metagenome</name>
    <dbReference type="NCBI Taxonomy" id="412755"/>
    <lineage>
        <taxon>unclassified sequences</taxon>
        <taxon>metagenomes</taxon>
        <taxon>ecological metagenomes</taxon>
    </lineage>
</organism>
<dbReference type="GO" id="GO:0008234">
    <property type="term" value="F:cysteine-type peptidase activity"/>
    <property type="evidence" value="ECO:0007669"/>
    <property type="project" value="InterPro"/>
</dbReference>
<dbReference type="InterPro" id="IPR001769">
    <property type="entry name" value="Gingipain"/>
</dbReference>
<dbReference type="Pfam" id="PF01364">
    <property type="entry name" value="Peptidase_C25"/>
    <property type="match status" value="1"/>
</dbReference>
<dbReference type="SUPFAM" id="SSF52129">
    <property type="entry name" value="Caspase-like"/>
    <property type="match status" value="1"/>
</dbReference>
<dbReference type="GO" id="GO:0006508">
    <property type="term" value="P:proteolysis"/>
    <property type="evidence" value="ECO:0007669"/>
    <property type="project" value="InterPro"/>
</dbReference>
<proteinExistence type="predicted"/>
<gene>
    <name evidence="2" type="ORF">LCGC14_3018420</name>
</gene>
<dbReference type="InterPro" id="IPR029030">
    <property type="entry name" value="Caspase-like_dom_sf"/>
</dbReference>